<dbReference type="InterPro" id="IPR001647">
    <property type="entry name" value="HTH_TetR"/>
</dbReference>
<dbReference type="Pfam" id="PF00440">
    <property type="entry name" value="TetR_N"/>
    <property type="match status" value="1"/>
</dbReference>
<organism evidence="4 5">
    <name type="scientific">Lentilactobacillus rapi</name>
    <dbReference type="NCBI Taxonomy" id="481723"/>
    <lineage>
        <taxon>Bacteria</taxon>
        <taxon>Bacillati</taxon>
        <taxon>Bacillota</taxon>
        <taxon>Bacilli</taxon>
        <taxon>Lactobacillales</taxon>
        <taxon>Lactobacillaceae</taxon>
        <taxon>Lentilactobacillus</taxon>
    </lineage>
</organism>
<dbReference type="OrthoDB" id="9780824at2"/>
<accession>A0A512PPR8</accession>
<feature type="DNA-binding region" description="H-T-H motif" evidence="2">
    <location>
        <begin position="42"/>
        <end position="61"/>
    </location>
</feature>
<dbReference type="PROSITE" id="PS01081">
    <property type="entry name" value="HTH_TETR_1"/>
    <property type="match status" value="1"/>
</dbReference>
<proteinExistence type="predicted"/>
<evidence type="ECO:0000256" key="1">
    <source>
        <dbReference type="ARBA" id="ARBA00023125"/>
    </source>
</evidence>
<gene>
    <name evidence="4" type="ORF">LRA02_20670</name>
</gene>
<comment type="caution">
    <text evidence="4">The sequence shown here is derived from an EMBL/GenBank/DDBJ whole genome shotgun (WGS) entry which is preliminary data.</text>
</comment>
<dbReference type="Proteomes" id="UP000321569">
    <property type="component" value="Unassembled WGS sequence"/>
</dbReference>
<sequence length="217" mass="25164">MQSDLTDLYAKSPETKNLTEKQMKVFNASIRLFSLKGYANTSTKEIADFAEVSEGSIFKHFTNKHGLLNAILKPLIDSLLPDVLHEFSRKTLLTSYPSLQEFVNTIIKDRIQFIKKNILVVKIFLSEILYDSSIRNDLFKAFPKEFIEDLNNEISQMKERKILVDWPNDQIVRFLAANLAGYVVQHYIYFPKQQWDEDAEVEHLIDFIVKGLTPDKS</sequence>
<dbReference type="GO" id="GO:0003677">
    <property type="term" value="F:DNA binding"/>
    <property type="evidence" value="ECO:0007669"/>
    <property type="project" value="UniProtKB-UniRule"/>
</dbReference>
<name>A0A512PPR8_9LACO</name>
<dbReference type="SUPFAM" id="SSF46689">
    <property type="entry name" value="Homeodomain-like"/>
    <property type="match status" value="1"/>
</dbReference>
<evidence type="ECO:0000313" key="4">
    <source>
        <dbReference type="EMBL" id="GEP73199.1"/>
    </source>
</evidence>
<reference evidence="4 5" key="1">
    <citation type="submission" date="2019-07" db="EMBL/GenBank/DDBJ databases">
        <title>Whole genome shotgun sequence of Lactobacillus rapi NBRC 109618.</title>
        <authorList>
            <person name="Hosoyama A."/>
            <person name="Uohara A."/>
            <person name="Ohji S."/>
            <person name="Ichikawa N."/>
        </authorList>
    </citation>
    <scope>NUCLEOTIDE SEQUENCE [LARGE SCALE GENOMIC DNA]</scope>
    <source>
        <strain evidence="4 5">NBRC 109618</strain>
    </source>
</reference>
<dbReference type="PANTHER" id="PTHR43479:SF11">
    <property type="entry name" value="ACREF_ENVCD OPERON REPRESSOR-RELATED"/>
    <property type="match status" value="1"/>
</dbReference>
<dbReference type="PANTHER" id="PTHR43479">
    <property type="entry name" value="ACREF/ENVCD OPERON REPRESSOR-RELATED"/>
    <property type="match status" value="1"/>
</dbReference>
<dbReference type="PROSITE" id="PS50977">
    <property type="entry name" value="HTH_TETR_2"/>
    <property type="match status" value="1"/>
</dbReference>
<evidence type="ECO:0000256" key="2">
    <source>
        <dbReference type="PROSITE-ProRule" id="PRU00335"/>
    </source>
</evidence>
<dbReference type="PRINTS" id="PR00455">
    <property type="entry name" value="HTHTETR"/>
</dbReference>
<dbReference type="InterPro" id="IPR023772">
    <property type="entry name" value="DNA-bd_HTH_TetR-type_CS"/>
</dbReference>
<keyword evidence="1 2" id="KW-0238">DNA-binding</keyword>
<dbReference type="InterPro" id="IPR050624">
    <property type="entry name" value="HTH-type_Tx_Regulator"/>
</dbReference>
<evidence type="ECO:0000259" key="3">
    <source>
        <dbReference type="PROSITE" id="PS50977"/>
    </source>
</evidence>
<protein>
    <submittedName>
        <fullName evidence="4">TetR family transcriptional regulator</fullName>
    </submittedName>
</protein>
<evidence type="ECO:0000313" key="5">
    <source>
        <dbReference type="Proteomes" id="UP000321569"/>
    </source>
</evidence>
<dbReference type="Gene3D" id="1.10.357.10">
    <property type="entry name" value="Tetracycline Repressor, domain 2"/>
    <property type="match status" value="1"/>
</dbReference>
<dbReference type="AlphaFoldDB" id="A0A512PPR8"/>
<dbReference type="STRING" id="1423795.FD12_GL002571"/>
<dbReference type="InterPro" id="IPR009057">
    <property type="entry name" value="Homeodomain-like_sf"/>
</dbReference>
<dbReference type="InterPro" id="IPR036271">
    <property type="entry name" value="Tet_transcr_reg_TetR-rel_C_sf"/>
</dbReference>
<feature type="domain" description="HTH tetR-type" evidence="3">
    <location>
        <begin position="19"/>
        <end position="79"/>
    </location>
</feature>
<dbReference type="RefSeq" id="WP_054748960.1">
    <property type="nucleotide sequence ID" value="NZ_BKAM01000056.1"/>
</dbReference>
<dbReference type="SUPFAM" id="SSF48498">
    <property type="entry name" value="Tetracyclin repressor-like, C-terminal domain"/>
    <property type="match status" value="1"/>
</dbReference>
<dbReference type="EMBL" id="BKAM01000056">
    <property type="protein sequence ID" value="GEP73199.1"/>
    <property type="molecule type" value="Genomic_DNA"/>
</dbReference>